<evidence type="ECO:0000313" key="4">
    <source>
        <dbReference type="EMBL" id="KAH1179981.1"/>
    </source>
</evidence>
<evidence type="ECO:0000259" key="3">
    <source>
        <dbReference type="PROSITE" id="PS51339"/>
    </source>
</evidence>
<dbReference type="PANTHER" id="PTHR10807:SF51">
    <property type="entry name" value="MYOTUBULARIN-RELATED PROTEIN 11"/>
    <property type="match status" value="1"/>
</dbReference>
<dbReference type="AlphaFoldDB" id="A0A9D3XHT2"/>
<dbReference type="Pfam" id="PF12578">
    <property type="entry name" value="3-PAP"/>
    <property type="match status" value="1"/>
</dbReference>
<feature type="compositionally biased region" description="Low complexity" evidence="2">
    <location>
        <begin position="54"/>
        <end position="63"/>
    </location>
</feature>
<dbReference type="CDD" id="cd14595">
    <property type="entry name" value="PTP-MTMR11"/>
    <property type="match status" value="1"/>
</dbReference>
<gene>
    <name evidence="4" type="ORF">KIL84_006031</name>
</gene>
<sequence>MFCYSYQLAGPYDIAGVLICRAPKASTFLFTSYPPWHGLSPSLLPTSLQQLLRFKGPSGSVSPGEGGGDPQLSGAAPPASTLEGPTGPAPAASSHLGLPPAAAGRRVSPGPARTGHLPGHGLSALPSPPGAGTGPFPAGGFTPPPSPPRWVWFYGAARDSTMLSGSKNSFKIQQHKPGPALRGPKSSDMNSGRNRNCQAFPCIPGEHVLEAAAHVRKIVRSRDGEGSILGTLYCTNLRVAFVPEPAPGDTVGAPRCSTCLHSEHDVALPCIGRLVAVNSVTKAKVLTASSTLKFIPEELVLYCRDFRVLRFRFRDSGLEPRACQVTLAIVQAQESSSASAGKWYDTGAIRNLENAWLSTEESSSSPPTLLFERPCDWEKELRRLGAAGWRVSPVNERFDMATSLPKYLWVPSRLLDNELKRAFGHFNARRIPRLCWHHPGGSDLLRAAGFHADSDPEKEDVRSVEALMLAGHAQCVIVETAADLPSPAEIQLSYLKLRALCLPDSSVADEKWLSALEGTRWLEHVRACVRKACEVAALLAERSRSIMLQESDDRDLNCLLASLVQVLWDPHARTQSGFQSLLQKEWVVAGHPFLQRLNLLRDNDREESPVFLLFLDCVWQLLQQFPASFEFTETYLVALHDSSYIPFFSTFLFNCQWERDRRNQHRASNQIYAPVNGWREPPPLEILQKGGRLAKERGGPYLPTIWDWALRYTTQQRAQFRNPAYARGSGSTTVPNGKSAPLGGDKLEAALSGNGTMYLFAKGALSPQTHLFPWKNGSLSKKGWRRAQSSESLSEQDRSLRSSPSGCPLQSEGLLLPASVGPLIRLWRRCYLRGSQEVQRGLFASTLAELAEELDLLRERLGD</sequence>
<dbReference type="InterPro" id="IPR010569">
    <property type="entry name" value="Myotubularin-like_Pase_dom"/>
</dbReference>
<evidence type="ECO:0000313" key="5">
    <source>
        <dbReference type="Proteomes" id="UP000827986"/>
    </source>
</evidence>
<dbReference type="Pfam" id="PF06602">
    <property type="entry name" value="Myotub-related"/>
    <property type="match status" value="2"/>
</dbReference>
<keyword evidence="5" id="KW-1185">Reference proteome</keyword>
<dbReference type="GO" id="GO:0046856">
    <property type="term" value="P:phosphatidylinositol dephosphorylation"/>
    <property type="evidence" value="ECO:0007669"/>
    <property type="project" value="TreeGrafter"/>
</dbReference>
<dbReference type="SUPFAM" id="SSF50729">
    <property type="entry name" value="PH domain-like"/>
    <property type="match status" value="1"/>
</dbReference>
<dbReference type="InterPro" id="IPR022587">
    <property type="entry name" value="MTMR12-like_C"/>
</dbReference>
<dbReference type="EMBL" id="JAHDVG010000471">
    <property type="protein sequence ID" value="KAH1179981.1"/>
    <property type="molecule type" value="Genomic_DNA"/>
</dbReference>
<feature type="region of interest" description="Disordered" evidence="2">
    <location>
        <begin position="785"/>
        <end position="808"/>
    </location>
</feature>
<protein>
    <recommendedName>
        <fullName evidence="3">Myotubularin phosphatase domain-containing protein</fullName>
    </recommendedName>
</protein>
<evidence type="ECO:0000256" key="2">
    <source>
        <dbReference type="SAM" id="MobiDB-lite"/>
    </source>
</evidence>
<feature type="region of interest" description="Disordered" evidence="2">
    <location>
        <begin position="170"/>
        <end position="193"/>
    </location>
</feature>
<reference evidence="4" key="1">
    <citation type="submission" date="2021-09" db="EMBL/GenBank/DDBJ databases">
        <title>The genome of Mauremys mutica provides insights into the evolution of semi-aquatic lifestyle.</title>
        <authorList>
            <person name="Gong S."/>
            <person name="Gao Y."/>
        </authorList>
    </citation>
    <scope>NUCLEOTIDE SEQUENCE</scope>
    <source>
        <strain evidence="4">MM-2020</strain>
        <tissue evidence="4">Muscle</tissue>
    </source>
</reference>
<accession>A0A9D3XHT2</accession>
<dbReference type="PANTHER" id="PTHR10807">
    <property type="entry name" value="MYOTUBULARIN-RELATED"/>
    <property type="match status" value="1"/>
</dbReference>
<dbReference type="InterPro" id="IPR029021">
    <property type="entry name" value="Prot-tyrosine_phosphatase-like"/>
</dbReference>
<dbReference type="GO" id="GO:0005737">
    <property type="term" value="C:cytoplasm"/>
    <property type="evidence" value="ECO:0007669"/>
    <property type="project" value="TreeGrafter"/>
</dbReference>
<feature type="domain" description="Myotubularin phosphatase" evidence="3">
    <location>
        <begin position="371"/>
        <end position="831"/>
    </location>
</feature>
<comment type="caution">
    <text evidence="4">The sequence shown here is derived from an EMBL/GenBank/DDBJ whole genome shotgun (WGS) entry which is preliminary data.</text>
</comment>
<comment type="similarity">
    <text evidence="1">Belongs to the protein-tyrosine phosphatase family. Non-receptor class myotubularin subfamily.</text>
</comment>
<dbReference type="Proteomes" id="UP000827986">
    <property type="component" value="Unassembled WGS sequence"/>
</dbReference>
<dbReference type="InterPro" id="IPR030564">
    <property type="entry name" value="Myotubularin"/>
</dbReference>
<organism evidence="4 5">
    <name type="scientific">Mauremys mutica</name>
    <name type="common">yellowpond turtle</name>
    <dbReference type="NCBI Taxonomy" id="74926"/>
    <lineage>
        <taxon>Eukaryota</taxon>
        <taxon>Metazoa</taxon>
        <taxon>Chordata</taxon>
        <taxon>Craniata</taxon>
        <taxon>Vertebrata</taxon>
        <taxon>Euteleostomi</taxon>
        <taxon>Archelosauria</taxon>
        <taxon>Testudinata</taxon>
        <taxon>Testudines</taxon>
        <taxon>Cryptodira</taxon>
        <taxon>Durocryptodira</taxon>
        <taxon>Testudinoidea</taxon>
        <taxon>Geoemydidae</taxon>
        <taxon>Geoemydinae</taxon>
        <taxon>Mauremys</taxon>
    </lineage>
</organism>
<proteinExistence type="inferred from homology"/>
<dbReference type="GO" id="GO:0016020">
    <property type="term" value="C:membrane"/>
    <property type="evidence" value="ECO:0007669"/>
    <property type="project" value="TreeGrafter"/>
</dbReference>
<dbReference type="CDD" id="cd15790">
    <property type="entry name" value="PH-GRAM_MTMR11"/>
    <property type="match status" value="1"/>
</dbReference>
<evidence type="ECO:0000256" key="1">
    <source>
        <dbReference type="ARBA" id="ARBA00007471"/>
    </source>
</evidence>
<feature type="region of interest" description="Disordered" evidence="2">
    <location>
        <begin position="54"/>
        <end position="142"/>
    </location>
</feature>
<dbReference type="SUPFAM" id="SSF52799">
    <property type="entry name" value="(Phosphotyrosine protein) phosphatases II"/>
    <property type="match status" value="1"/>
</dbReference>
<name>A0A9D3XHT2_9SAUR</name>
<dbReference type="PROSITE" id="PS51339">
    <property type="entry name" value="PPASE_MYOTUBULARIN"/>
    <property type="match status" value="1"/>
</dbReference>